<feature type="compositionally biased region" description="Acidic residues" evidence="1">
    <location>
        <begin position="549"/>
        <end position="565"/>
    </location>
</feature>
<reference evidence="2 3" key="1">
    <citation type="submission" date="2024-01" db="EMBL/GenBank/DDBJ databases">
        <title>A draft genome for the cacao thread blight pathogen Marasmiellus scandens.</title>
        <authorList>
            <person name="Baruah I.K."/>
            <person name="Leung J."/>
            <person name="Bukari Y."/>
            <person name="Amoako-Attah I."/>
            <person name="Meinhardt L.W."/>
            <person name="Bailey B.A."/>
            <person name="Cohen S.P."/>
        </authorList>
    </citation>
    <scope>NUCLEOTIDE SEQUENCE [LARGE SCALE GENOMIC DNA]</scope>
    <source>
        <strain evidence="2 3">GH-19</strain>
    </source>
</reference>
<dbReference type="EMBL" id="JBANRG010000109">
    <property type="protein sequence ID" value="KAK7435288.1"/>
    <property type="molecule type" value="Genomic_DNA"/>
</dbReference>
<feature type="region of interest" description="Disordered" evidence="1">
    <location>
        <begin position="345"/>
        <end position="372"/>
    </location>
</feature>
<gene>
    <name evidence="2" type="ORF">VKT23_019733</name>
</gene>
<evidence type="ECO:0000313" key="3">
    <source>
        <dbReference type="Proteomes" id="UP001498398"/>
    </source>
</evidence>
<keyword evidence="3" id="KW-1185">Reference proteome</keyword>
<dbReference type="Proteomes" id="UP001498398">
    <property type="component" value="Unassembled WGS sequence"/>
</dbReference>
<organism evidence="2 3">
    <name type="scientific">Marasmiellus scandens</name>
    <dbReference type="NCBI Taxonomy" id="2682957"/>
    <lineage>
        <taxon>Eukaryota</taxon>
        <taxon>Fungi</taxon>
        <taxon>Dikarya</taxon>
        <taxon>Basidiomycota</taxon>
        <taxon>Agaricomycotina</taxon>
        <taxon>Agaricomycetes</taxon>
        <taxon>Agaricomycetidae</taxon>
        <taxon>Agaricales</taxon>
        <taxon>Marasmiineae</taxon>
        <taxon>Omphalotaceae</taxon>
        <taxon>Marasmiellus</taxon>
    </lineage>
</organism>
<sequence length="579" mass="66192">MGPGSRHDTLDDHWGHWNFVKMVGLGALLLRRLLTAIYERLIHTRSLKEFTDSQGSITEEWKGQIEQWQQELSLLPDKRTKPNPFEMPKSGLTEAEIKLELTQLEAEQEQAGIPAVHTISPTSFISQGLELEDQQRALKIDLKSNQYETPTQKVTLIQRRTKLQCAIGKFRSVQATYMPGALQYLAKNPQTPTIPDEPESAPSMVGQPSQRNTQALPEMPEDIPLCLPSALPQLYRIAGCRTGLLEIEQKLREGQLRNSLNQLRNHLHMKSRLLTYRTSNVAHQGAVTRSRAIFNRNQKQIDACAQKYQAAWSAMSNLVDQGEMKWRKLENSDIRLMDSSGDRAIGIARKQKGKKSRGDEAEDEEDDEPELAKEMTLRERVKNVRNMVGEGVREVSWIWIEGGTGEAVDDAVLEEIIRVEWCKAYVRTKRWEEEVILVKEEMRRCLVTLEYNARQWDSRCKYEGPLARGCSEWKPEWKFAESYAGPFSLGTDSFHKEGVHAYAHSQAAHYRKLASKFRKLWAGLGEKERDIEEGREIGKVIKESNADAYESEEEEDPSDQVTSDDIEVLVEVEDDDDEV</sequence>
<feature type="compositionally biased region" description="Acidic residues" evidence="1">
    <location>
        <begin position="360"/>
        <end position="369"/>
    </location>
</feature>
<accession>A0ABR1IM46</accession>
<evidence type="ECO:0000256" key="1">
    <source>
        <dbReference type="SAM" id="MobiDB-lite"/>
    </source>
</evidence>
<comment type="caution">
    <text evidence="2">The sequence shown here is derived from an EMBL/GenBank/DDBJ whole genome shotgun (WGS) entry which is preliminary data.</text>
</comment>
<name>A0ABR1IM46_9AGAR</name>
<proteinExistence type="predicted"/>
<feature type="region of interest" description="Disordered" evidence="1">
    <location>
        <begin position="189"/>
        <end position="212"/>
    </location>
</feature>
<feature type="region of interest" description="Disordered" evidence="1">
    <location>
        <begin position="542"/>
        <end position="565"/>
    </location>
</feature>
<protein>
    <submittedName>
        <fullName evidence="2">Uncharacterized protein</fullName>
    </submittedName>
</protein>
<evidence type="ECO:0000313" key="2">
    <source>
        <dbReference type="EMBL" id="KAK7435288.1"/>
    </source>
</evidence>